<keyword evidence="1" id="KW-1133">Transmembrane helix</keyword>
<keyword evidence="3" id="KW-0695">RNA-directed DNA polymerase</keyword>
<feature type="transmembrane region" description="Helical" evidence="1">
    <location>
        <begin position="305"/>
        <end position="329"/>
    </location>
</feature>
<dbReference type="InterPro" id="IPR025960">
    <property type="entry name" value="RVT_N"/>
</dbReference>
<dbReference type="AlphaFoldDB" id="A0A1N7T5L4"/>
<dbReference type="EMBL" id="KJ513670">
    <property type="protein sequence ID" value="AIC36835.1"/>
    <property type="molecule type" value="Genomic_DNA"/>
</dbReference>
<evidence type="ECO:0000313" key="3">
    <source>
        <dbReference type="EMBL" id="AIC36835.1"/>
    </source>
</evidence>
<dbReference type="RefSeq" id="YP_009332728.1">
    <property type="nucleotide sequence ID" value="NC_032396.1"/>
</dbReference>
<keyword evidence="3" id="KW-0934">Plastid</keyword>
<dbReference type="GeneID" id="30689886"/>
<reference evidence="3" key="1">
    <citation type="submission" date="2014-03" db="EMBL/GenBank/DDBJ databases">
        <title>Molecular Investigation of Pacific North American Membranoptera.</title>
        <authorList>
            <person name="Hughey J.R."/>
            <person name="Hommersand M.H."/>
            <person name="Miller K.A."/>
            <person name="Fuller T."/>
            <person name="Lin S.-M."/>
        </authorList>
    </citation>
    <scope>NUCLEOTIDE SEQUENCE</scope>
</reference>
<evidence type="ECO:0000259" key="2">
    <source>
        <dbReference type="Pfam" id="PF13655"/>
    </source>
</evidence>
<name>A0A1N7T5L4_9FLOR</name>
<gene>
    <name evidence="3" type="primary">mat</name>
</gene>
<keyword evidence="3" id="KW-0548">Nucleotidyltransferase</keyword>
<sequence length="368" mass="46087">MDMFYNYNLKIDTNWNLLPWKKINTRLLVIQHKIYKAAKQYNLIYLYQLQKYLLNSNEAKINAIEHITDKLYFFYKEKKQTKYIISDSKKFHIFKNLYTYNLSDENYFIIDQIKQYLIYLCIQPEWESKFFFNYTKEKNTEILNDINNISKYYIYNNFFKYNLRNKYLFLKKNLKKIGLSKYIQKNLKLGFYKEMHLYFKDLKINYINNILIDSYLFIDEFYLFLSKIFLLGLDWYNLFLNKLDLFKNQYNLISVTLHNNKIKSIYFHGIIHFKVLFRNKIFSLHEKTYFHKLVNHQYLDINNMLYNYLFIYFIKLIYPVSNLYLYYYLRRYRNNIFFKYNSIKIKNDYINLFFYNQKIQYIYFNYLS</sequence>
<keyword evidence="3" id="KW-0808">Transferase</keyword>
<accession>A0A1N7T5L4</accession>
<protein>
    <submittedName>
        <fullName evidence="3">Group II intron reverse transcriptase maturase protein</fullName>
    </submittedName>
</protein>
<dbReference type="Pfam" id="PF13655">
    <property type="entry name" value="RVT_N"/>
    <property type="match status" value="1"/>
</dbReference>
<keyword evidence="3" id="KW-0150">Chloroplast</keyword>
<keyword evidence="1" id="KW-0812">Transmembrane</keyword>
<proteinExistence type="predicted"/>
<keyword evidence="1" id="KW-0472">Membrane</keyword>
<geneLocation type="chloroplast" evidence="3"/>
<feature type="domain" description="Reverse transcriptase N-terminal" evidence="2">
    <location>
        <begin position="15"/>
        <end position="69"/>
    </location>
</feature>
<evidence type="ECO:0000256" key="1">
    <source>
        <dbReference type="SAM" id="Phobius"/>
    </source>
</evidence>
<organism evidence="3">
    <name type="scientific">Membranoptera weeksiae</name>
    <dbReference type="NCBI Taxonomy" id="158720"/>
    <lineage>
        <taxon>Eukaryota</taxon>
        <taxon>Rhodophyta</taxon>
        <taxon>Florideophyceae</taxon>
        <taxon>Rhodymeniophycidae</taxon>
        <taxon>Ceramiales</taxon>
        <taxon>Delesseriaceae</taxon>
        <taxon>Membranoptera</taxon>
    </lineage>
</organism>
<dbReference type="GO" id="GO:0003964">
    <property type="term" value="F:RNA-directed DNA polymerase activity"/>
    <property type="evidence" value="ECO:0007669"/>
    <property type="project" value="UniProtKB-KW"/>
</dbReference>